<dbReference type="EMBL" id="HBUE01254742">
    <property type="protein sequence ID" value="CAG6555887.1"/>
    <property type="molecule type" value="Transcribed_RNA"/>
</dbReference>
<organism evidence="1">
    <name type="scientific">Culex pipiens</name>
    <name type="common">House mosquito</name>
    <dbReference type="NCBI Taxonomy" id="7175"/>
    <lineage>
        <taxon>Eukaryota</taxon>
        <taxon>Metazoa</taxon>
        <taxon>Ecdysozoa</taxon>
        <taxon>Arthropoda</taxon>
        <taxon>Hexapoda</taxon>
        <taxon>Insecta</taxon>
        <taxon>Pterygota</taxon>
        <taxon>Neoptera</taxon>
        <taxon>Endopterygota</taxon>
        <taxon>Diptera</taxon>
        <taxon>Nematocera</taxon>
        <taxon>Culicoidea</taxon>
        <taxon>Culicidae</taxon>
        <taxon>Culicinae</taxon>
        <taxon>Culicini</taxon>
        <taxon>Culex</taxon>
        <taxon>Culex</taxon>
    </lineage>
</organism>
<reference evidence="1" key="1">
    <citation type="submission" date="2021-05" db="EMBL/GenBank/DDBJ databases">
        <authorList>
            <person name="Alioto T."/>
            <person name="Alioto T."/>
            <person name="Gomez Garrido J."/>
        </authorList>
    </citation>
    <scope>NUCLEOTIDE SEQUENCE</scope>
</reference>
<evidence type="ECO:0000313" key="1">
    <source>
        <dbReference type="EMBL" id="CAG6555887.1"/>
    </source>
</evidence>
<dbReference type="AlphaFoldDB" id="A0A8D8IPE6"/>
<name>A0A8D8IPE6_CULPI</name>
<accession>A0A8D8IPE6</accession>
<sequence>MFARSLSTPMMSSAAVELSVTVTVTLLESFNGVGGPKRDLTPNDSLIAPSFSLLLPGIKQLKPRSADSEMPFLRRIGIGATIGMIGDIRLYTIVCSSSLSSSLMTRRPGKSSGDSHRMPHSGLDVLMIVSGESRSRSLTKSYR</sequence>
<protein>
    <submittedName>
        <fullName evidence="1">(northern house mosquito) hypothetical protein</fullName>
    </submittedName>
</protein>
<dbReference type="EMBL" id="HBUE01149767">
    <property type="protein sequence ID" value="CAG6504611.1"/>
    <property type="molecule type" value="Transcribed_RNA"/>
</dbReference>
<proteinExistence type="predicted"/>